<comment type="caution">
    <text evidence="1">The sequence shown here is derived from an EMBL/GenBank/DDBJ whole genome shotgun (WGS) entry which is preliminary data.</text>
</comment>
<protein>
    <submittedName>
        <fullName evidence="1">Uncharacterized protein</fullName>
    </submittedName>
</protein>
<dbReference type="Proteomes" id="UP001074726">
    <property type="component" value="Unassembled WGS sequence"/>
</dbReference>
<evidence type="ECO:0000313" key="2">
    <source>
        <dbReference type="Proteomes" id="UP001074726"/>
    </source>
</evidence>
<organism evidence="1 2">
    <name type="scientific">Nocardioides pini</name>
    <dbReference type="NCBI Taxonomy" id="2975053"/>
    <lineage>
        <taxon>Bacteria</taxon>
        <taxon>Bacillati</taxon>
        <taxon>Actinomycetota</taxon>
        <taxon>Actinomycetes</taxon>
        <taxon>Propionibacteriales</taxon>
        <taxon>Nocardioidaceae</taxon>
        <taxon>Nocardioides</taxon>
    </lineage>
</organism>
<reference evidence="1" key="1">
    <citation type="submission" date="2022-08" db="EMBL/GenBank/DDBJ databases">
        <title>Genome sequencing of Nocardioides sp. STR2.</title>
        <authorList>
            <person name="So Y."/>
        </authorList>
    </citation>
    <scope>NUCLEOTIDE SEQUENCE</scope>
    <source>
        <strain evidence="1">STR2</strain>
    </source>
</reference>
<keyword evidence="2" id="KW-1185">Reference proteome</keyword>
<accession>A0ABT4CCJ7</accession>
<evidence type="ECO:0000313" key="1">
    <source>
        <dbReference type="EMBL" id="MCY4726682.1"/>
    </source>
</evidence>
<dbReference type="RefSeq" id="WP_268111588.1">
    <property type="nucleotide sequence ID" value="NZ_JAPPUX010000003.1"/>
</dbReference>
<dbReference type="EMBL" id="JAPPUX010000003">
    <property type="protein sequence ID" value="MCY4726682.1"/>
    <property type="molecule type" value="Genomic_DNA"/>
</dbReference>
<sequence length="90" mass="10057">MSARNPAGNATLGFNGRRAVRMFEHDALAELARLGFGNPRIVRRTAHHENGDRRRRVVGETVVTDYDRTGTNSDGSPRYDRARLTATFSI</sequence>
<proteinExistence type="predicted"/>
<gene>
    <name evidence="1" type="ORF">NYO98_10370</name>
</gene>
<name>A0ABT4CCJ7_9ACTN</name>